<evidence type="ECO:0000256" key="2">
    <source>
        <dbReference type="ARBA" id="ARBA00006669"/>
    </source>
</evidence>
<keyword evidence="6 8" id="KW-1133">Transmembrane helix</keyword>
<name>A0A6G9Z1G5_9NOCA</name>
<evidence type="ECO:0000313" key="9">
    <source>
        <dbReference type="EMBL" id="QIS18843.1"/>
    </source>
</evidence>
<feature type="transmembrane region" description="Helical" evidence="8">
    <location>
        <begin position="140"/>
        <end position="158"/>
    </location>
</feature>
<feature type="transmembrane region" description="Helical" evidence="8">
    <location>
        <begin position="102"/>
        <end position="119"/>
    </location>
</feature>
<feature type="transmembrane region" description="Helical" evidence="8">
    <location>
        <begin position="213"/>
        <end position="231"/>
    </location>
</feature>
<accession>A0A6G9Z1G5</accession>
<proteinExistence type="inferred from homology"/>
<feature type="transmembrane region" description="Helical" evidence="8">
    <location>
        <begin position="189"/>
        <end position="207"/>
    </location>
</feature>
<dbReference type="AlphaFoldDB" id="A0A6G9Z1G5"/>
<comment type="subcellular location">
    <subcellularLocation>
        <location evidence="1">Cell membrane</location>
        <topology evidence="1">Multi-pass membrane protein</topology>
    </subcellularLocation>
</comment>
<keyword evidence="5 8" id="KW-0812">Transmembrane</keyword>
<evidence type="ECO:0000256" key="7">
    <source>
        <dbReference type="ARBA" id="ARBA00023136"/>
    </source>
</evidence>
<evidence type="ECO:0000256" key="6">
    <source>
        <dbReference type="ARBA" id="ARBA00022989"/>
    </source>
</evidence>
<reference evidence="9 10" key="1">
    <citation type="journal article" date="2019" name="ACS Chem. Biol.">
        <title>Identification and Mobilization of a Cryptic Antibiotic Biosynthesis Gene Locus from a Human-Pathogenic Nocardia Isolate.</title>
        <authorList>
            <person name="Herisse M."/>
            <person name="Ishida K."/>
            <person name="Porter J.L."/>
            <person name="Howden B."/>
            <person name="Hertweck C."/>
            <person name="Stinear T.P."/>
            <person name="Pidot S.J."/>
        </authorList>
    </citation>
    <scope>NUCLEOTIDE SEQUENCE [LARGE SCALE GENOMIC DNA]</scope>
    <source>
        <strain evidence="9 10">AUSMDU00012715</strain>
    </source>
</reference>
<dbReference type="Pfam" id="PF04973">
    <property type="entry name" value="NMN_transporter"/>
    <property type="match status" value="1"/>
</dbReference>
<feature type="transmembrane region" description="Helical" evidence="8">
    <location>
        <begin position="164"/>
        <end position="182"/>
    </location>
</feature>
<keyword evidence="4" id="KW-1003">Cell membrane</keyword>
<evidence type="ECO:0000256" key="1">
    <source>
        <dbReference type="ARBA" id="ARBA00004651"/>
    </source>
</evidence>
<keyword evidence="7 8" id="KW-0472">Membrane</keyword>
<evidence type="ECO:0000256" key="4">
    <source>
        <dbReference type="ARBA" id="ARBA00022475"/>
    </source>
</evidence>
<evidence type="ECO:0000256" key="8">
    <source>
        <dbReference type="SAM" id="Phobius"/>
    </source>
</evidence>
<protein>
    <submittedName>
        <fullName evidence="9">Nicotinamide riboside transporter PnuC</fullName>
    </submittedName>
</protein>
<dbReference type="GO" id="GO:0034257">
    <property type="term" value="F:nicotinamide riboside transmembrane transporter activity"/>
    <property type="evidence" value="ECO:0007669"/>
    <property type="project" value="InterPro"/>
</dbReference>
<dbReference type="PANTHER" id="PTHR36122:SF2">
    <property type="entry name" value="NICOTINAMIDE RIBOSIDE TRANSPORTER PNUC"/>
    <property type="match status" value="1"/>
</dbReference>
<keyword evidence="3" id="KW-0813">Transport</keyword>
<feature type="transmembrane region" description="Helical" evidence="8">
    <location>
        <begin position="53"/>
        <end position="72"/>
    </location>
</feature>
<gene>
    <name evidence="9" type="ORF">F6W96_11575</name>
</gene>
<organism evidence="9 10">
    <name type="scientific">Nocardia terpenica</name>
    <dbReference type="NCBI Taxonomy" id="455432"/>
    <lineage>
        <taxon>Bacteria</taxon>
        <taxon>Bacillati</taxon>
        <taxon>Actinomycetota</taxon>
        <taxon>Actinomycetes</taxon>
        <taxon>Mycobacteriales</taxon>
        <taxon>Nocardiaceae</taxon>
        <taxon>Nocardia</taxon>
    </lineage>
</organism>
<dbReference type="Proteomes" id="UP000500953">
    <property type="component" value="Chromosome"/>
</dbReference>
<dbReference type="GO" id="GO:0005886">
    <property type="term" value="C:plasma membrane"/>
    <property type="evidence" value="ECO:0007669"/>
    <property type="project" value="UniProtKB-SubCell"/>
</dbReference>
<evidence type="ECO:0000256" key="3">
    <source>
        <dbReference type="ARBA" id="ARBA00022448"/>
    </source>
</evidence>
<evidence type="ECO:0000256" key="5">
    <source>
        <dbReference type="ARBA" id="ARBA00022692"/>
    </source>
</evidence>
<dbReference type="PANTHER" id="PTHR36122">
    <property type="entry name" value="NICOTINAMIDE RIBOSIDE TRANSPORTER PNUC"/>
    <property type="match status" value="1"/>
</dbReference>
<sequence>MGGSARGRVLLGSFAYPGANGDRGGPGDAHRYRPADEPGCRVNAGFSLFGEHILWTDLIGNIASLAVVWLAMRKTMWTWPVQFVGALLLLAASLHAHVPGNALKQLLFCVLAVYGWVAWTRGNRDAHGLLVRPATARERLVLLSGLVLGTVVVAELFVHLPWLHIAWSPWVNAYIFVGSAVATFAQSRALVDFWIIWMLVDAAGVPLAFKSGLYVSGAVYGAFFVLVLLGFNRWRREYRMRQAEPTAATA</sequence>
<feature type="transmembrane region" description="Helical" evidence="8">
    <location>
        <begin position="79"/>
        <end position="96"/>
    </location>
</feature>
<dbReference type="EMBL" id="CP046173">
    <property type="protein sequence ID" value="QIS18843.1"/>
    <property type="molecule type" value="Genomic_DNA"/>
</dbReference>
<comment type="similarity">
    <text evidence="2">Belongs to the nicotinamide ribonucleoside (NR) uptake permease (TC 4.B.1) family.</text>
</comment>
<dbReference type="InterPro" id="IPR006419">
    <property type="entry name" value="NMN_transpt_PnuC"/>
</dbReference>
<evidence type="ECO:0000313" key="10">
    <source>
        <dbReference type="Proteomes" id="UP000500953"/>
    </source>
</evidence>